<evidence type="ECO:0000256" key="6">
    <source>
        <dbReference type="ARBA" id="ARBA00037066"/>
    </source>
</evidence>
<evidence type="ECO:0000313" key="8">
    <source>
        <dbReference type="EMBL" id="MTD32458.1"/>
    </source>
</evidence>
<dbReference type="EMBL" id="WLYX01000001">
    <property type="protein sequence ID" value="MTD32458.1"/>
    <property type="molecule type" value="Genomic_DNA"/>
</dbReference>
<evidence type="ECO:0000256" key="2">
    <source>
        <dbReference type="ARBA" id="ARBA00022475"/>
    </source>
</evidence>
<keyword evidence="3" id="KW-0547">Nucleotide-binding</keyword>
<dbReference type="RefSeq" id="WP_230368875.1">
    <property type="nucleotide sequence ID" value="NZ_WLYX01000001.1"/>
</dbReference>
<dbReference type="SMART" id="SM00382">
    <property type="entry name" value="AAA"/>
    <property type="match status" value="1"/>
</dbReference>
<dbReference type="InterPro" id="IPR003593">
    <property type="entry name" value="AAA+_ATPase"/>
</dbReference>
<evidence type="ECO:0000256" key="4">
    <source>
        <dbReference type="ARBA" id="ARBA00022840"/>
    </source>
</evidence>
<dbReference type="PANTHER" id="PTHR42794:SF1">
    <property type="entry name" value="HEMIN IMPORT ATP-BINDING PROTEIN HMUV"/>
    <property type="match status" value="1"/>
</dbReference>
<dbReference type="CDD" id="cd03214">
    <property type="entry name" value="ABC_Iron-Siderophores_B12_Hemin"/>
    <property type="match status" value="1"/>
</dbReference>
<dbReference type="InterPro" id="IPR003439">
    <property type="entry name" value="ABC_transporter-like_ATP-bd"/>
</dbReference>
<dbReference type="Gene3D" id="3.40.50.300">
    <property type="entry name" value="P-loop containing nucleotide triphosphate hydrolases"/>
    <property type="match status" value="1"/>
</dbReference>
<dbReference type="SUPFAM" id="SSF52540">
    <property type="entry name" value="P-loop containing nucleoside triphosphate hydrolases"/>
    <property type="match status" value="1"/>
</dbReference>
<comment type="function">
    <text evidence="6">Part of the ABC transporter complex HmuTUV involved in hemin import. Responsible for energy coupling to the transport system.</text>
</comment>
<keyword evidence="9" id="KW-1185">Reference proteome</keyword>
<dbReference type="Pfam" id="PF00005">
    <property type="entry name" value="ABC_tran"/>
    <property type="match status" value="1"/>
</dbReference>
<dbReference type="Proteomes" id="UP000446658">
    <property type="component" value="Unassembled WGS sequence"/>
</dbReference>
<dbReference type="PANTHER" id="PTHR42794">
    <property type="entry name" value="HEMIN IMPORT ATP-BINDING PROTEIN HMUV"/>
    <property type="match status" value="1"/>
</dbReference>
<dbReference type="InterPro" id="IPR027417">
    <property type="entry name" value="P-loop_NTPase"/>
</dbReference>
<dbReference type="GO" id="GO:0005524">
    <property type="term" value="F:ATP binding"/>
    <property type="evidence" value="ECO:0007669"/>
    <property type="project" value="UniProtKB-KW"/>
</dbReference>
<keyword evidence="2" id="KW-1003">Cell membrane</keyword>
<keyword evidence="5" id="KW-1278">Translocase</keyword>
<keyword evidence="4 8" id="KW-0067">ATP-binding</keyword>
<comment type="caution">
    <text evidence="8">The sequence shown here is derived from an EMBL/GenBank/DDBJ whole genome shotgun (WGS) entry which is preliminary data.</text>
</comment>
<name>A0A844GB44_9NEIS</name>
<evidence type="ECO:0000259" key="7">
    <source>
        <dbReference type="PROSITE" id="PS50893"/>
    </source>
</evidence>
<gene>
    <name evidence="8" type="ORF">GKE73_01550</name>
</gene>
<dbReference type="PROSITE" id="PS50893">
    <property type="entry name" value="ABC_TRANSPORTER_2"/>
    <property type="match status" value="1"/>
</dbReference>
<evidence type="ECO:0000256" key="5">
    <source>
        <dbReference type="ARBA" id="ARBA00022967"/>
    </source>
</evidence>
<accession>A0A844GB44</accession>
<reference evidence="8 9" key="1">
    <citation type="submission" date="2019-11" db="EMBL/GenBank/DDBJ databases">
        <title>Draft genome sequence of Paludibacterium sp. dN18-1.</title>
        <authorList>
            <person name="Im W.-T."/>
        </authorList>
    </citation>
    <scope>NUCLEOTIDE SEQUENCE [LARGE SCALE GENOMIC DNA]</scope>
    <source>
        <strain evidence="9">dN 18-1</strain>
    </source>
</reference>
<keyword evidence="1" id="KW-0813">Transport</keyword>
<evidence type="ECO:0000256" key="1">
    <source>
        <dbReference type="ARBA" id="ARBA00022448"/>
    </source>
</evidence>
<dbReference type="GO" id="GO:0016887">
    <property type="term" value="F:ATP hydrolysis activity"/>
    <property type="evidence" value="ECO:0007669"/>
    <property type="project" value="InterPro"/>
</dbReference>
<evidence type="ECO:0000313" key="9">
    <source>
        <dbReference type="Proteomes" id="UP000446658"/>
    </source>
</evidence>
<proteinExistence type="predicted"/>
<feature type="domain" description="ABC transporter" evidence="7">
    <location>
        <begin position="2"/>
        <end position="237"/>
    </location>
</feature>
<keyword evidence="2" id="KW-0472">Membrane</keyword>
<dbReference type="AlphaFoldDB" id="A0A844GB44"/>
<protein>
    <submittedName>
        <fullName evidence="8">ATP-binding cassette domain-containing protein</fullName>
    </submittedName>
</protein>
<sequence>MINVEHVSWQVRGKAIVQDVSFTVRPGQVTVILGPNGAGKSSLLGLVSGLIRPTSGQIWLEEQPLARLTPAKLAEYRAVVEQHPAAPVGWTTAELIQQGALAGGHAPASVTDRAMALTCTTELAEQSVQTLSGGERQRAHIARALCQLLASPQSQRYLLLDEPTAALDFAMADGLLAQVARLSRQLQIGILAVVHDLNLALRYADEVLLMHKGRAVGVGPTADIMQKQRLEAIYGMQLAELHSPDGKLRAFLPATGTEPLAAH</sequence>
<evidence type="ECO:0000256" key="3">
    <source>
        <dbReference type="ARBA" id="ARBA00022741"/>
    </source>
</evidence>
<organism evidence="8 9">
    <name type="scientific">Paludibacterium denitrificans</name>
    <dbReference type="NCBI Taxonomy" id="2675226"/>
    <lineage>
        <taxon>Bacteria</taxon>
        <taxon>Pseudomonadati</taxon>
        <taxon>Pseudomonadota</taxon>
        <taxon>Betaproteobacteria</taxon>
        <taxon>Neisseriales</taxon>
        <taxon>Chromobacteriaceae</taxon>
        <taxon>Paludibacterium</taxon>
    </lineage>
</organism>